<proteinExistence type="predicted"/>
<evidence type="ECO:0000313" key="1">
    <source>
        <dbReference type="EMBL" id="KAG5536389.1"/>
    </source>
</evidence>
<organism evidence="1 2">
    <name type="scientific">Rhododendron griersonianum</name>
    <dbReference type="NCBI Taxonomy" id="479676"/>
    <lineage>
        <taxon>Eukaryota</taxon>
        <taxon>Viridiplantae</taxon>
        <taxon>Streptophyta</taxon>
        <taxon>Embryophyta</taxon>
        <taxon>Tracheophyta</taxon>
        <taxon>Spermatophyta</taxon>
        <taxon>Magnoliopsida</taxon>
        <taxon>eudicotyledons</taxon>
        <taxon>Gunneridae</taxon>
        <taxon>Pentapetalae</taxon>
        <taxon>asterids</taxon>
        <taxon>Ericales</taxon>
        <taxon>Ericaceae</taxon>
        <taxon>Ericoideae</taxon>
        <taxon>Rhodoreae</taxon>
        <taxon>Rhododendron</taxon>
    </lineage>
</organism>
<keyword evidence="2" id="KW-1185">Reference proteome</keyword>
<sequence length="70" mass="7734">MSEDLIQADCGEIPSVQNCCCCCSPDCWSCAVAADCGEIPSVLISQFQFHKVVHYHSLINLFSYAVRLFS</sequence>
<accession>A0AAV6JCW0</accession>
<name>A0AAV6JCW0_9ERIC</name>
<evidence type="ECO:0000313" key="2">
    <source>
        <dbReference type="Proteomes" id="UP000823749"/>
    </source>
</evidence>
<dbReference type="AlphaFoldDB" id="A0AAV6JCW0"/>
<dbReference type="EMBL" id="JACTNZ010000008">
    <property type="protein sequence ID" value="KAG5536389.1"/>
    <property type="molecule type" value="Genomic_DNA"/>
</dbReference>
<gene>
    <name evidence="1" type="ORF">RHGRI_023980</name>
</gene>
<dbReference type="Proteomes" id="UP000823749">
    <property type="component" value="Chromosome 8"/>
</dbReference>
<comment type="caution">
    <text evidence="1">The sequence shown here is derived from an EMBL/GenBank/DDBJ whole genome shotgun (WGS) entry which is preliminary data.</text>
</comment>
<protein>
    <submittedName>
        <fullName evidence="1">Uncharacterized protein</fullName>
    </submittedName>
</protein>
<reference evidence="1" key="1">
    <citation type="submission" date="2020-08" db="EMBL/GenBank/DDBJ databases">
        <title>Plant Genome Project.</title>
        <authorList>
            <person name="Zhang R.-G."/>
        </authorList>
    </citation>
    <scope>NUCLEOTIDE SEQUENCE</scope>
    <source>
        <strain evidence="1">WSP0</strain>
        <tissue evidence="1">Leaf</tissue>
    </source>
</reference>